<evidence type="ECO:0000313" key="2">
    <source>
        <dbReference type="EMBL" id="GFS34598.1"/>
    </source>
</evidence>
<organism evidence="2 3">
    <name type="scientific">Nephila pilipes</name>
    <name type="common">Giant wood spider</name>
    <name type="synonym">Nephila maculata</name>
    <dbReference type="NCBI Taxonomy" id="299642"/>
    <lineage>
        <taxon>Eukaryota</taxon>
        <taxon>Metazoa</taxon>
        <taxon>Ecdysozoa</taxon>
        <taxon>Arthropoda</taxon>
        <taxon>Chelicerata</taxon>
        <taxon>Arachnida</taxon>
        <taxon>Araneae</taxon>
        <taxon>Araneomorphae</taxon>
        <taxon>Entelegynae</taxon>
        <taxon>Araneoidea</taxon>
        <taxon>Nephilidae</taxon>
        <taxon>Nephila</taxon>
    </lineage>
</organism>
<evidence type="ECO:0000313" key="3">
    <source>
        <dbReference type="Proteomes" id="UP000887013"/>
    </source>
</evidence>
<keyword evidence="3" id="KW-1185">Reference proteome</keyword>
<dbReference type="AlphaFoldDB" id="A0A8X6I7X6"/>
<dbReference type="Proteomes" id="UP000887013">
    <property type="component" value="Unassembled WGS sequence"/>
</dbReference>
<comment type="caution">
    <text evidence="2">The sequence shown here is derived from an EMBL/GenBank/DDBJ whole genome shotgun (WGS) entry which is preliminary data.</text>
</comment>
<gene>
    <name evidence="2" type="ORF">NPIL_28921</name>
</gene>
<accession>A0A8X6I7X6</accession>
<feature type="region of interest" description="Disordered" evidence="1">
    <location>
        <begin position="39"/>
        <end position="80"/>
    </location>
</feature>
<evidence type="ECO:0000256" key="1">
    <source>
        <dbReference type="SAM" id="MobiDB-lite"/>
    </source>
</evidence>
<protein>
    <submittedName>
        <fullName evidence="2">Uncharacterized protein</fullName>
    </submittedName>
</protein>
<name>A0A8X6I7X6_NEPPI</name>
<reference evidence="2" key="1">
    <citation type="submission" date="2020-08" db="EMBL/GenBank/DDBJ databases">
        <title>Multicomponent nature underlies the extraordinary mechanical properties of spider dragline silk.</title>
        <authorList>
            <person name="Kono N."/>
            <person name="Nakamura H."/>
            <person name="Mori M."/>
            <person name="Yoshida Y."/>
            <person name="Ohtoshi R."/>
            <person name="Malay A.D."/>
            <person name="Moran D.A.P."/>
            <person name="Tomita M."/>
            <person name="Numata K."/>
            <person name="Arakawa K."/>
        </authorList>
    </citation>
    <scope>NUCLEOTIDE SEQUENCE</scope>
</reference>
<sequence>MGLKSQGLVSFCLQSNSGFVRWLRTANNRHLTLNAKQHAPGLSHGSKLQGLLVPPSNQPVELGPLSTGRDETFVGSGEGEEINGGVRADYDGMISKL</sequence>
<proteinExistence type="predicted"/>
<dbReference type="EMBL" id="BMAW01042508">
    <property type="protein sequence ID" value="GFS34598.1"/>
    <property type="molecule type" value="Genomic_DNA"/>
</dbReference>